<proteinExistence type="predicted"/>
<evidence type="ECO:0000313" key="2">
    <source>
        <dbReference type="Proteomes" id="UP000422221"/>
    </source>
</evidence>
<dbReference type="InterPro" id="IPR026341">
    <property type="entry name" value="T9SS_type_B"/>
</dbReference>
<dbReference type="RefSeq" id="WP_005931312.1">
    <property type="nucleotide sequence ID" value="NZ_CABKSE010000002.1"/>
</dbReference>
<dbReference type="AlphaFoldDB" id="A0A7J4XL60"/>
<organism evidence="1 2">
    <name type="scientific">Bacteroides salyersiae</name>
    <dbReference type="NCBI Taxonomy" id="291644"/>
    <lineage>
        <taxon>Bacteria</taxon>
        <taxon>Pseudomonadati</taxon>
        <taxon>Bacteroidota</taxon>
        <taxon>Bacteroidia</taxon>
        <taxon>Bacteroidales</taxon>
        <taxon>Bacteroidaceae</taxon>
        <taxon>Bacteroides</taxon>
    </lineage>
</organism>
<dbReference type="InterPro" id="IPR035986">
    <property type="entry name" value="PKD_dom_sf"/>
</dbReference>
<reference evidence="1 2" key="1">
    <citation type="journal article" date="2019" name="Nat. Med.">
        <title>A library of human gut bacterial isolates paired with longitudinal multiomics data enables mechanistic microbiome research.</title>
        <authorList>
            <person name="Poyet M."/>
            <person name="Groussin M."/>
            <person name="Gibbons S.M."/>
            <person name="Avila-Pacheco J."/>
            <person name="Jiang X."/>
            <person name="Kearney S.M."/>
            <person name="Perrotta A.R."/>
            <person name="Berdy B."/>
            <person name="Zhao S."/>
            <person name="Lieberman T.D."/>
            <person name="Swanson P.K."/>
            <person name="Smith M."/>
            <person name="Roesemann S."/>
            <person name="Alexander J.E."/>
            <person name="Rich S.A."/>
            <person name="Livny J."/>
            <person name="Vlamakis H."/>
            <person name="Clish C."/>
            <person name="Bullock K."/>
            <person name="Deik A."/>
            <person name="Scott J."/>
            <person name="Pierce K.A."/>
            <person name="Xavier R.J."/>
            <person name="Alm E.J."/>
        </authorList>
    </citation>
    <scope>NUCLEOTIDE SEQUENCE [LARGE SCALE GENOMIC DNA]</scope>
    <source>
        <strain evidence="1 2">BIOML-A10</strain>
    </source>
</reference>
<dbReference type="GeneID" id="93117544"/>
<name>A0A7J4XL60_9BACE</name>
<protein>
    <submittedName>
        <fullName evidence="1">T9SS C-terminal target domain-containing protein</fullName>
    </submittedName>
</protein>
<evidence type="ECO:0000313" key="1">
    <source>
        <dbReference type="EMBL" id="KAA3767508.1"/>
    </source>
</evidence>
<dbReference type="Pfam" id="PF13585">
    <property type="entry name" value="CHU_C"/>
    <property type="match status" value="1"/>
</dbReference>
<dbReference type="EMBL" id="VWMK01000005">
    <property type="protein sequence ID" value="KAA3767508.1"/>
    <property type="molecule type" value="Genomic_DNA"/>
</dbReference>
<accession>A0A7J4XL60</accession>
<dbReference type="InterPro" id="IPR013783">
    <property type="entry name" value="Ig-like_fold"/>
</dbReference>
<sequence length="230" mass="25631">MSLRILSYIVLLCIALPFSESKAQISLNPVGIVLKENGVEPEETKTLEAGGETYQGAAPLEIRFMANIESPSATLRYEWNFAYDAEFTDNYLPPRYDEETTVPFDTSGTFYVRLQVSDTSVEDGPTSTSDIFVIQVPESELKIPNAFSPNGDGINDIFKVKHNSLVSFNAVVFNRWGQKMYQWGFPDIDKGWDGTSNGHQVPAGVYFIVIEARGSDGVVYKHKGDINILR</sequence>
<dbReference type="NCBIfam" id="TIGR04131">
    <property type="entry name" value="Bac_Flav_CTERM"/>
    <property type="match status" value="1"/>
</dbReference>
<dbReference type="SUPFAM" id="SSF49299">
    <property type="entry name" value="PKD domain"/>
    <property type="match status" value="1"/>
</dbReference>
<comment type="caution">
    <text evidence="1">The sequence shown here is derived from an EMBL/GenBank/DDBJ whole genome shotgun (WGS) entry which is preliminary data.</text>
</comment>
<gene>
    <name evidence="1" type="ORF">F3F73_07230</name>
</gene>
<dbReference type="Proteomes" id="UP000422221">
    <property type="component" value="Unassembled WGS sequence"/>
</dbReference>
<dbReference type="Gene3D" id="2.60.40.10">
    <property type="entry name" value="Immunoglobulins"/>
    <property type="match status" value="1"/>
</dbReference>